<dbReference type="GO" id="GO:0009279">
    <property type="term" value="C:cell outer membrane"/>
    <property type="evidence" value="ECO:0007669"/>
    <property type="project" value="UniProtKB-SubCell"/>
</dbReference>
<gene>
    <name evidence="7" type="ORF">BPA01_52220</name>
</gene>
<dbReference type="SUPFAM" id="SSF56954">
    <property type="entry name" value="Outer membrane efflux proteins (OEP)"/>
    <property type="match status" value="1"/>
</dbReference>
<dbReference type="GO" id="GO:0015562">
    <property type="term" value="F:efflux transmembrane transporter activity"/>
    <property type="evidence" value="ECO:0007669"/>
    <property type="project" value="InterPro"/>
</dbReference>
<dbReference type="InterPro" id="IPR051906">
    <property type="entry name" value="TolC-like"/>
</dbReference>
<evidence type="ECO:0000256" key="3">
    <source>
        <dbReference type="ARBA" id="ARBA00022692"/>
    </source>
</evidence>
<evidence type="ECO:0008006" key="9">
    <source>
        <dbReference type="Google" id="ProtNLM"/>
    </source>
</evidence>
<evidence type="ECO:0000313" key="8">
    <source>
        <dbReference type="Proteomes" id="UP000316882"/>
    </source>
</evidence>
<keyword evidence="2" id="KW-1134">Transmembrane beta strand</keyword>
<evidence type="ECO:0000313" key="7">
    <source>
        <dbReference type="EMBL" id="GEB35642.1"/>
    </source>
</evidence>
<evidence type="ECO:0000256" key="1">
    <source>
        <dbReference type="ARBA" id="ARBA00004442"/>
    </source>
</evidence>
<sequence>MKSRLSKHLYSTTLVTALFVGSSHLALAAPLAAAVEQTAVAPLSLDHAVEQALKNSVDLELARLDYETTRYESLLTLRDTAAIKKDDVNSLSEASDKYGDEAEAKKDLLVGEASFATKQNALRLDVQKAYFEVRALEEKIKVQKKSIQRQYWADDNDAKDKLSALESSYKEALAKLNSLLNEKQDKEWLLQTSALTSAPLNTVEEALALAYQKRPDMIEAEAKREYAQIKADFTAEYSAGSTYKGRIARNDLRKEELLLQSLKQKVSLEVSDSYEKAAAAKAALTASNAAKEEAAKQYEQTLYDYANNKKGSLNDLIDKEAELFESETKAADALYQYNLAVSALNQSVGF</sequence>
<keyword evidence="5" id="KW-0998">Cell outer membrane</keyword>
<evidence type="ECO:0000256" key="5">
    <source>
        <dbReference type="ARBA" id="ARBA00023237"/>
    </source>
</evidence>
<evidence type="ECO:0000256" key="2">
    <source>
        <dbReference type="ARBA" id="ARBA00022452"/>
    </source>
</evidence>
<dbReference type="PANTHER" id="PTHR30026:SF20">
    <property type="entry name" value="OUTER MEMBRANE PROTEIN TOLC"/>
    <property type="match status" value="1"/>
</dbReference>
<dbReference type="PANTHER" id="PTHR30026">
    <property type="entry name" value="OUTER MEMBRANE PROTEIN TOLC"/>
    <property type="match status" value="1"/>
</dbReference>
<dbReference type="RefSeq" id="WP_122962718.1">
    <property type="nucleotide sequence ID" value="NZ_BJMH01000048.1"/>
</dbReference>
<dbReference type="GO" id="GO:1990281">
    <property type="term" value="C:efflux pump complex"/>
    <property type="evidence" value="ECO:0007669"/>
    <property type="project" value="TreeGrafter"/>
</dbReference>
<proteinExistence type="predicted"/>
<dbReference type="Gene3D" id="1.20.1600.10">
    <property type="entry name" value="Outer membrane efflux proteins (OEP)"/>
    <property type="match status" value="2"/>
</dbReference>
<organism evidence="7 8">
    <name type="scientific">Brevibacillus parabrevis</name>
    <dbReference type="NCBI Taxonomy" id="54914"/>
    <lineage>
        <taxon>Bacteria</taxon>
        <taxon>Bacillati</taxon>
        <taxon>Bacillota</taxon>
        <taxon>Bacilli</taxon>
        <taxon>Bacillales</taxon>
        <taxon>Paenibacillaceae</taxon>
        <taxon>Brevibacillus</taxon>
    </lineage>
</organism>
<keyword evidence="3" id="KW-0812">Transmembrane</keyword>
<dbReference type="GO" id="GO:0015288">
    <property type="term" value="F:porin activity"/>
    <property type="evidence" value="ECO:0007669"/>
    <property type="project" value="TreeGrafter"/>
</dbReference>
<feature type="signal peptide" evidence="6">
    <location>
        <begin position="1"/>
        <end position="28"/>
    </location>
</feature>
<dbReference type="Proteomes" id="UP000316882">
    <property type="component" value="Unassembled WGS sequence"/>
</dbReference>
<protein>
    <recommendedName>
        <fullName evidence="9">TolC family protein</fullName>
    </recommendedName>
</protein>
<keyword evidence="4" id="KW-0472">Membrane</keyword>
<comment type="subcellular location">
    <subcellularLocation>
        <location evidence="1">Cell outer membrane</location>
    </subcellularLocation>
</comment>
<keyword evidence="6" id="KW-0732">Signal</keyword>
<evidence type="ECO:0000256" key="4">
    <source>
        <dbReference type="ARBA" id="ARBA00023136"/>
    </source>
</evidence>
<name>A0A4Y3PM77_BREPA</name>
<accession>A0A4Y3PM77</accession>
<dbReference type="AlphaFoldDB" id="A0A4Y3PM77"/>
<feature type="chain" id="PRO_5022893406" description="TolC family protein" evidence="6">
    <location>
        <begin position="29"/>
        <end position="350"/>
    </location>
</feature>
<evidence type="ECO:0000256" key="6">
    <source>
        <dbReference type="SAM" id="SignalP"/>
    </source>
</evidence>
<keyword evidence="8" id="KW-1185">Reference proteome</keyword>
<comment type="caution">
    <text evidence="7">The sequence shown here is derived from an EMBL/GenBank/DDBJ whole genome shotgun (WGS) entry which is preliminary data.</text>
</comment>
<reference evidence="7 8" key="1">
    <citation type="submission" date="2019-06" db="EMBL/GenBank/DDBJ databases">
        <title>Whole genome shotgun sequence of Brevibacillus parabrevis NBRC 12334.</title>
        <authorList>
            <person name="Hosoyama A."/>
            <person name="Uohara A."/>
            <person name="Ohji S."/>
            <person name="Ichikawa N."/>
        </authorList>
    </citation>
    <scope>NUCLEOTIDE SEQUENCE [LARGE SCALE GENOMIC DNA]</scope>
    <source>
        <strain evidence="7 8">NBRC 12334</strain>
    </source>
</reference>
<dbReference type="EMBL" id="BJMH01000048">
    <property type="protein sequence ID" value="GEB35642.1"/>
    <property type="molecule type" value="Genomic_DNA"/>
</dbReference>